<dbReference type="Proteomes" id="UP000308197">
    <property type="component" value="Unassembled WGS sequence"/>
</dbReference>
<organism evidence="1 2">
    <name type="scientific">Polyporus arcularius HHB13444</name>
    <dbReference type="NCBI Taxonomy" id="1314778"/>
    <lineage>
        <taxon>Eukaryota</taxon>
        <taxon>Fungi</taxon>
        <taxon>Dikarya</taxon>
        <taxon>Basidiomycota</taxon>
        <taxon>Agaricomycotina</taxon>
        <taxon>Agaricomycetes</taxon>
        <taxon>Polyporales</taxon>
        <taxon>Polyporaceae</taxon>
        <taxon>Polyporus</taxon>
    </lineage>
</organism>
<dbReference type="EMBL" id="ML211892">
    <property type="protein sequence ID" value="TFK79924.1"/>
    <property type="molecule type" value="Genomic_DNA"/>
</dbReference>
<accession>A0A5C3NRA6</accession>
<protein>
    <submittedName>
        <fullName evidence="1">Uncharacterized protein</fullName>
    </submittedName>
</protein>
<evidence type="ECO:0000313" key="2">
    <source>
        <dbReference type="Proteomes" id="UP000308197"/>
    </source>
</evidence>
<sequence>MLEKFLCGCGGGSTTAVCIAVPLSTCARRCFHTARTPHVFANSMPCARSAAALAGGLGSSQLLLTHDVCGASCRTISILRDMRTVGLVLFRLNSFCGSCVCLIKFTHRIR</sequence>
<dbReference type="InParanoid" id="A0A5C3NRA6"/>
<evidence type="ECO:0000313" key="1">
    <source>
        <dbReference type="EMBL" id="TFK79924.1"/>
    </source>
</evidence>
<proteinExistence type="predicted"/>
<dbReference type="AlphaFoldDB" id="A0A5C3NRA6"/>
<keyword evidence="2" id="KW-1185">Reference proteome</keyword>
<gene>
    <name evidence="1" type="ORF">K466DRAFT_404592</name>
</gene>
<reference evidence="1 2" key="1">
    <citation type="journal article" date="2019" name="Nat. Ecol. Evol.">
        <title>Megaphylogeny resolves global patterns of mushroom evolution.</title>
        <authorList>
            <person name="Varga T."/>
            <person name="Krizsan K."/>
            <person name="Foldi C."/>
            <person name="Dima B."/>
            <person name="Sanchez-Garcia M."/>
            <person name="Sanchez-Ramirez S."/>
            <person name="Szollosi G.J."/>
            <person name="Szarkandi J.G."/>
            <person name="Papp V."/>
            <person name="Albert L."/>
            <person name="Andreopoulos W."/>
            <person name="Angelini C."/>
            <person name="Antonin V."/>
            <person name="Barry K.W."/>
            <person name="Bougher N.L."/>
            <person name="Buchanan P."/>
            <person name="Buyck B."/>
            <person name="Bense V."/>
            <person name="Catcheside P."/>
            <person name="Chovatia M."/>
            <person name="Cooper J."/>
            <person name="Damon W."/>
            <person name="Desjardin D."/>
            <person name="Finy P."/>
            <person name="Geml J."/>
            <person name="Haridas S."/>
            <person name="Hughes K."/>
            <person name="Justo A."/>
            <person name="Karasinski D."/>
            <person name="Kautmanova I."/>
            <person name="Kiss B."/>
            <person name="Kocsube S."/>
            <person name="Kotiranta H."/>
            <person name="LaButti K.M."/>
            <person name="Lechner B.E."/>
            <person name="Liimatainen K."/>
            <person name="Lipzen A."/>
            <person name="Lukacs Z."/>
            <person name="Mihaltcheva S."/>
            <person name="Morgado L.N."/>
            <person name="Niskanen T."/>
            <person name="Noordeloos M.E."/>
            <person name="Ohm R.A."/>
            <person name="Ortiz-Santana B."/>
            <person name="Ovrebo C."/>
            <person name="Racz N."/>
            <person name="Riley R."/>
            <person name="Savchenko A."/>
            <person name="Shiryaev A."/>
            <person name="Soop K."/>
            <person name="Spirin V."/>
            <person name="Szebenyi C."/>
            <person name="Tomsovsky M."/>
            <person name="Tulloss R.E."/>
            <person name="Uehling J."/>
            <person name="Grigoriev I.V."/>
            <person name="Vagvolgyi C."/>
            <person name="Papp T."/>
            <person name="Martin F.M."/>
            <person name="Miettinen O."/>
            <person name="Hibbett D.S."/>
            <person name="Nagy L.G."/>
        </authorList>
    </citation>
    <scope>NUCLEOTIDE SEQUENCE [LARGE SCALE GENOMIC DNA]</scope>
    <source>
        <strain evidence="1 2">HHB13444</strain>
    </source>
</reference>
<name>A0A5C3NRA6_9APHY</name>